<reference evidence="2 3" key="1">
    <citation type="submission" date="2016-10" db="EMBL/GenBank/DDBJ databases">
        <authorList>
            <person name="Varghese N."/>
            <person name="Submissions S."/>
        </authorList>
    </citation>
    <scope>NUCLEOTIDE SEQUENCE [LARGE SCALE GENOMIC DNA]</scope>
    <source>
        <strain evidence="2 3">LMG 21974</strain>
    </source>
</reference>
<keyword evidence="1" id="KW-1133">Transmembrane helix</keyword>
<gene>
    <name evidence="2" type="ORF">SAMN05216409_118102</name>
</gene>
<keyword evidence="1" id="KW-0812">Transmembrane</keyword>
<dbReference type="GeneID" id="300268771"/>
<keyword evidence="1" id="KW-0472">Membrane</keyword>
<organism evidence="2 3">
    <name type="scientific">Pseudomonas lutea</name>
    <dbReference type="NCBI Taxonomy" id="243924"/>
    <lineage>
        <taxon>Bacteria</taxon>
        <taxon>Pseudomonadati</taxon>
        <taxon>Pseudomonadota</taxon>
        <taxon>Gammaproteobacteria</taxon>
        <taxon>Pseudomonadales</taxon>
        <taxon>Pseudomonadaceae</taxon>
        <taxon>Pseudomonas</taxon>
    </lineage>
</organism>
<name>A0A9X8QLS1_9PSED</name>
<accession>A0A9X8QLS1</accession>
<evidence type="ECO:0000313" key="3">
    <source>
        <dbReference type="Proteomes" id="UP000183210"/>
    </source>
</evidence>
<dbReference type="AlphaFoldDB" id="A0A9X8QLS1"/>
<protein>
    <submittedName>
        <fullName evidence="2">Uncharacterized protein</fullName>
    </submittedName>
</protein>
<sequence>MLVTAIFIVCAITAGYCAWINFKLPATVYSRIRALLLALASLTFLLSSPYAGLQYDRLKAQTDAETSAIRTRAEAARIATLMTAFGESYAVIEYLRTTQSQ</sequence>
<feature type="transmembrane region" description="Helical" evidence="1">
    <location>
        <begin position="33"/>
        <end position="53"/>
    </location>
</feature>
<evidence type="ECO:0000256" key="1">
    <source>
        <dbReference type="SAM" id="Phobius"/>
    </source>
</evidence>
<dbReference type="EMBL" id="FOEV01000018">
    <property type="protein sequence ID" value="SER37589.1"/>
    <property type="molecule type" value="Genomic_DNA"/>
</dbReference>
<dbReference type="Proteomes" id="UP000183210">
    <property type="component" value="Unassembled WGS sequence"/>
</dbReference>
<dbReference type="RefSeq" id="WP_074829763.1">
    <property type="nucleotide sequence ID" value="NZ_FOEV01000018.1"/>
</dbReference>
<comment type="caution">
    <text evidence="2">The sequence shown here is derived from an EMBL/GenBank/DDBJ whole genome shotgun (WGS) entry which is preliminary data.</text>
</comment>
<evidence type="ECO:0000313" key="2">
    <source>
        <dbReference type="EMBL" id="SER37589.1"/>
    </source>
</evidence>
<proteinExistence type="predicted"/>